<dbReference type="EMBL" id="LR031873">
    <property type="protein sequence ID" value="VDD10958.1"/>
    <property type="molecule type" value="Genomic_DNA"/>
</dbReference>
<sequence length="103" mass="11489">MSNHELRTLEEASLILRSPLLSLQSFDLLSSLQFTTVFSDTGDEPEIVDAAGSDGSSKIQLDQFNAKIRALETQIDEKTREVKGKDELVAEKEKLGPKKLRKN</sequence>
<keyword evidence="1" id="KW-0175">Coiled coil</keyword>
<reference evidence="2" key="1">
    <citation type="submission" date="2018-11" db="EMBL/GenBank/DDBJ databases">
        <authorList>
            <consortium name="Genoscope - CEA"/>
            <person name="William W."/>
        </authorList>
    </citation>
    <scope>NUCLEOTIDE SEQUENCE</scope>
</reference>
<proteinExistence type="predicted"/>
<gene>
    <name evidence="2" type="ORF">BOLC4T25911H</name>
</gene>
<protein>
    <submittedName>
        <fullName evidence="2">Uncharacterized protein</fullName>
    </submittedName>
</protein>
<dbReference type="AlphaFoldDB" id="A0A3P6C9R1"/>
<name>A0A3P6C9R1_BRAOL</name>
<evidence type="ECO:0000256" key="1">
    <source>
        <dbReference type="SAM" id="Coils"/>
    </source>
</evidence>
<evidence type="ECO:0000313" key="2">
    <source>
        <dbReference type="EMBL" id="VDD10958.1"/>
    </source>
</evidence>
<accession>A0A3P6C9R1</accession>
<organism evidence="2">
    <name type="scientific">Brassica oleracea</name>
    <name type="common">Wild cabbage</name>
    <dbReference type="NCBI Taxonomy" id="3712"/>
    <lineage>
        <taxon>Eukaryota</taxon>
        <taxon>Viridiplantae</taxon>
        <taxon>Streptophyta</taxon>
        <taxon>Embryophyta</taxon>
        <taxon>Tracheophyta</taxon>
        <taxon>Spermatophyta</taxon>
        <taxon>Magnoliopsida</taxon>
        <taxon>eudicotyledons</taxon>
        <taxon>Gunneridae</taxon>
        <taxon>Pentapetalae</taxon>
        <taxon>rosids</taxon>
        <taxon>malvids</taxon>
        <taxon>Brassicales</taxon>
        <taxon>Brassicaceae</taxon>
        <taxon>Brassiceae</taxon>
        <taxon>Brassica</taxon>
    </lineage>
</organism>
<feature type="coiled-coil region" evidence="1">
    <location>
        <begin position="61"/>
        <end position="88"/>
    </location>
</feature>